<gene>
    <name evidence="2" type="ORF">BRX40_16090</name>
    <name evidence="3" type="ORF">CA257_04905</name>
</gene>
<dbReference type="OrthoDB" id="594865at2"/>
<dbReference type="STRING" id="93064.BRX40_16090"/>
<sequence length="228" mass="23841">MQKPLMLAAASLCIVVPAVAQSPARSERVQFPRGAASQVVRGTIRGYSTVDYIINARAGQTMRVTMRSGNASAYFNVIAPGAQSAMFIGSNGGNSFSGRLPQTGDYRIRVYLMRNAARRGESASYSLDIGVSGQMGGGPGGPGGPGGIGSGQPIAAGNMAAFCRGEAAGLYGLRPAYVRTGRLAATPGGGTRIEGTADKGREGIKRFRCRFDARNRFIEVMPLDRDGE</sequence>
<dbReference type="Gene3D" id="2.60.120.380">
    <property type="match status" value="1"/>
</dbReference>
<dbReference type="AlphaFoldDB" id="A0A1L6JCR0"/>
<accession>A0A1L6JCR0</accession>
<proteinExistence type="predicted"/>
<reference evidence="3 5" key="3">
    <citation type="submission" date="2018-07" db="EMBL/GenBank/DDBJ databases">
        <title>Genomic and Epidemiologic Investigation of an Indolent Hospital Outbreak.</title>
        <authorList>
            <person name="Johnson R.C."/>
            <person name="Deming C."/>
            <person name="Conlan S."/>
            <person name="Zellmer C.J."/>
            <person name="Michelin A.V."/>
            <person name="Lee-Lin S."/>
            <person name="Thomas P.J."/>
            <person name="Park M."/>
            <person name="Weingarten R.A."/>
            <person name="Less J."/>
            <person name="Dekker J.P."/>
            <person name="Frank K.M."/>
            <person name="Musser K.A."/>
            <person name="Mcquiston J.R."/>
            <person name="Henderson D.K."/>
            <person name="Lau A.F."/>
            <person name="Palmore T.N."/>
            <person name="Segre J.A."/>
        </authorList>
    </citation>
    <scope>NUCLEOTIDE SEQUENCE [LARGE SCALE GENOMIC DNA]</scope>
    <source>
        <strain evidence="3 5">SK-NIH.Env10_0317</strain>
    </source>
</reference>
<evidence type="ECO:0000313" key="2">
    <source>
        <dbReference type="EMBL" id="APR53739.1"/>
    </source>
</evidence>
<dbReference type="Proteomes" id="UP000286681">
    <property type="component" value="Unassembled WGS sequence"/>
</dbReference>
<dbReference type="KEGG" id="skr:BRX40_16090"/>
<evidence type="ECO:0000256" key="1">
    <source>
        <dbReference type="SAM" id="SignalP"/>
    </source>
</evidence>
<keyword evidence="4" id="KW-1185">Reference proteome</keyword>
<evidence type="ECO:0000313" key="3">
    <source>
        <dbReference type="EMBL" id="RSV06245.1"/>
    </source>
</evidence>
<reference evidence="4" key="2">
    <citation type="submission" date="2016-12" db="EMBL/GenBank/DDBJ databases">
        <title>Whole genome sequencing of Sphingomonas sp. ABOJV.</title>
        <authorList>
            <person name="Conlan S."/>
            <person name="Thomas P.J."/>
            <person name="Mullikin J."/>
            <person name="Palmore T.N."/>
            <person name="Frank K.M."/>
            <person name="Segre J.A."/>
        </authorList>
    </citation>
    <scope>NUCLEOTIDE SEQUENCE [LARGE SCALE GENOMIC DNA]</scope>
    <source>
        <strain evidence="4">ABOJV</strain>
    </source>
</reference>
<dbReference type="RefSeq" id="WP_075152295.1">
    <property type="nucleotide sequence ID" value="NZ_CP018820.1"/>
</dbReference>
<dbReference type="Proteomes" id="UP000185161">
    <property type="component" value="Chromosome"/>
</dbReference>
<organism evidence="2 4">
    <name type="scientific">Sphingomonas koreensis</name>
    <dbReference type="NCBI Taxonomy" id="93064"/>
    <lineage>
        <taxon>Bacteria</taxon>
        <taxon>Pseudomonadati</taxon>
        <taxon>Pseudomonadota</taxon>
        <taxon>Alphaproteobacteria</taxon>
        <taxon>Sphingomonadales</taxon>
        <taxon>Sphingomonadaceae</taxon>
        <taxon>Sphingomonas</taxon>
    </lineage>
</organism>
<keyword evidence="1" id="KW-0732">Signal</keyword>
<reference evidence="2" key="1">
    <citation type="submission" date="2016-12" db="EMBL/GenBank/DDBJ databases">
        <title>Whole genome sequencing of Sphingomonas koreensis.</title>
        <authorList>
            <person name="Conlan S."/>
            <person name="Thomas P.J."/>
            <person name="Mullikin J."/>
            <person name="Palmore T.N."/>
            <person name="Frank K.M."/>
            <person name="Segre J.A."/>
        </authorList>
    </citation>
    <scope>NUCLEOTIDE SEQUENCE</scope>
    <source>
        <strain evidence="2">ABOJV</strain>
    </source>
</reference>
<evidence type="ECO:0000313" key="4">
    <source>
        <dbReference type="Proteomes" id="UP000185161"/>
    </source>
</evidence>
<evidence type="ECO:0000313" key="5">
    <source>
        <dbReference type="Proteomes" id="UP000286681"/>
    </source>
</evidence>
<name>A0A1L6JCR0_9SPHN</name>
<evidence type="ECO:0008006" key="6">
    <source>
        <dbReference type="Google" id="ProtNLM"/>
    </source>
</evidence>
<feature type="signal peptide" evidence="1">
    <location>
        <begin position="1"/>
        <end position="20"/>
    </location>
</feature>
<protein>
    <recommendedName>
        <fullName evidence="6">DNA breaking-rejoining protein</fullName>
    </recommendedName>
</protein>
<dbReference type="GeneID" id="44134083"/>
<feature type="chain" id="PRO_5041864576" description="DNA breaking-rejoining protein" evidence="1">
    <location>
        <begin position="21"/>
        <end position="228"/>
    </location>
</feature>
<dbReference type="EMBL" id="CP018820">
    <property type="protein sequence ID" value="APR53739.1"/>
    <property type="molecule type" value="Genomic_DNA"/>
</dbReference>
<dbReference type="EMBL" id="QQWO01000003">
    <property type="protein sequence ID" value="RSV06245.1"/>
    <property type="molecule type" value="Genomic_DNA"/>
</dbReference>